<evidence type="ECO:0000256" key="4">
    <source>
        <dbReference type="PROSITE-ProRule" id="PRU01248"/>
    </source>
</evidence>
<comment type="similarity">
    <text evidence="1">Belongs to the 'phage' integrase family.</text>
</comment>
<keyword evidence="3" id="KW-0233">DNA recombination</keyword>
<dbReference type="Proteomes" id="UP000471126">
    <property type="component" value="Unassembled WGS sequence"/>
</dbReference>
<proteinExistence type="inferred from homology"/>
<dbReference type="InterPro" id="IPR050090">
    <property type="entry name" value="Tyrosine_recombinase_XerCD"/>
</dbReference>
<dbReference type="InterPro" id="IPR013762">
    <property type="entry name" value="Integrase-like_cat_sf"/>
</dbReference>
<evidence type="ECO:0000256" key="3">
    <source>
        <dbReference type="ARBA" id="ARBA00023172"/>
    </source>
</evidence>
<dbReference type="EMBL" id="JAAGWE010000030">
    <property type="protein sequence ID" value="NEM07746.1"/>
    <property type="molecule type" value="Genomic_DNA"/>
</dbReference>
<dbReference type="PANTHER" id="PTHR30349">
    <property type="entry name" value="PHAGE INTEGRASE-RELATED"/>
    <property type="match status" value="1"/>
</dbReference>
<evidence type="ECO:0000259" key="5">
    <source>
        <dbReference type="PROSITE" id="PS51898"/>
    </source>
</evidence>
<sequence length="396" mass="43762">MCSRRSTTAPAPARPGATVASVYKRVRPRDGKPDLVTWETRWRDLAGAQRKKTFTRKVDADRYATAIEHSMLTGAYVDPKAGKVTFQEYAEQWRAGQVHRPTTQAHHETMLRRHAYPHLGHRPLADVRPSEIQAWVKRLSESLAPTTVGVVHRIVAGIFKAAVRDRRVATSPCEGTKLPKREPKRVEPLSTEAVAALIATAPDRYRTLLLLAAGTGMRQGEVFGLTVDRINFLRRQVTVDRQLVLLPGREPFLAPPKTAASHRTIPLPQLVVDALAAHLGAFPASADGFIFTTEAGRPIRRTAFSAKVWQPAARAAGLPPAETFHGLRHHYASLLIRHGESVKTVQARLGHASASETLDTYSHLWPDSDDRTREAVDEAWRGAVVPPVCPQELAIQ</sequence>
<evidence type="ECO:0000259" key="6">
    <source>
        <dbReference type="PROSITE" id="PS51900"/>
    </source>
</evidence>
<evidence type="ECO:0000256" key="1">
    <source>
        <dbReference type="ARBA" id="ARBA00008857"/>
    </source>
</evidence>
<dbReference type="GO" id="GO:0015074">
    <property type="term" value="P:DNA integration"/>
    <property type="evidence" value="ECO:0007669"/>
    <property type="project" value="InterPro"/>
</dbReference>
<dbReference type="GO" id="GO:0006310">
    <property type="term" value="P:DNA recombination"/>
    <property type="evidence" value="ECO:0007669"/>
    <property type="project" value="UniProtKB-KW"/>
</dbReference>
<evidence type="ECO:0000256" key="2">
    <source>
        <dbReference type="ARBA" id="ARBA00023125"/>
    </source>
</evidence>
<dbReference type="PROSITE" id="PS51900">
    <property type="entry name" value="CB"/>
    <property type="match status" value="1"/>
</dbReference>
<name>A0A6P0GKG6_9ACTN</name>
<dbReference type="InterPro" id="IPR011010">
    <property type="entry name" value="DNA_brk_join_enz"/>
</dbReference>
<gene>
    <name evidence="7" type="ORF">GCU54_17265</name>
</gene>
<dbReference type="InterPro" id="IPR053876">
    <property type="entry name" value="Phage_int_M"/>
</dbReference>
<evidence type="ECO:0000313" key="7">
    <source>
        <dbReference type="EMBL" id="NEM07746.1"/>
    </source>
</evidence>
<dbReference type="Pfam" id="PF00589">
    <property type="entry name" value="Phage_integrase"/>
    <property type="match status" value="1"/>
</dbReference>
<dbReference type="PANTHER" id="PTHR30349:SF64">
    <property type="entry name" value="PROPHAGE INTEGRASE INTD-RELATED"/>
    <property type="match status" value="1"/>
</dbReference>
<dbReference type="GO" id="GO:0003677">
    <property type="term" value="F:DNA binding"/>
    <property type="evidence" value="ECO:0007669"/>
    <property type="project" value="UniProtKB-UniRule"/>
</dbReference>
<dbReference type="Gene3D" id="1.10.443.10">
    <property type="entry name" value="Intergrase catalytic core"/>
    <property type="match status" value="1"/>
</dbReference>
<dbReference type="AlphaFoldDB" id="A0A6P0GKG6"/>
<comment type="caution">
    <text evidence="7">The sequence shown here is derived from an EMBL/GenBank/DDBJ whole genome shotgun (WGS) entry which is preliminary data.</text>
</comment>
<feature type="domain" description="Tyr recombinase" evidence="5">
    <location>
        <begin position="184"/>
        <end position="377"/>
    </location>
</feature>
<dbReference type="InterPro" id="IPR044068">
    <property type="entry name" value="CB"/>
</dbReference>
<evidence type="ECO:0000313" key="8">
    <source>
        <dbReference type="Proteomes" id="UP000471126"/>
    </source>
</evidence>
<dbReference type="SUPFAM" id="SSF56349">
    <property type="entry name" value="DNA breaking-rejoining enzymes"/>
    <property type="match status" value="1"/>
</dbReference>
<dbReference type="InterPro" id="IPR002104">
    <property type="entry name" value="Integrase_catalytic"/>
</dbReference>
<protein>
    <submittedName>
        <fullName evidence="7">Site-specific integrase</fullName>
    </submittedName>
</protein>
<feature type="domain" description="Core-binding (CB)" evidence="6">
    <location>
        <begin position="84"/>
        <end position="163"/>
    </location>
</feature>
<dbReference type="Pfam" id="PF22022">
    <property type="entry name" value="Phage_int_M"/>
    <property type="match status" value="1"/>
</dbReference>
<dbReference type="InterPro" id="IPR010998">
    <property type="entry name" value="Integrase_recombinase_N"/>
</dbReference>
<dbReference type="Gene3D" id="1.10.150.130">
    <property type="match status" value="1"/>
</dbReference>
<accession>A0A6P0GKG6</accession>
<keyword evidence="2 4" id="KW-0238">DNA-binding</keyword>
<dbReference type="CDD" id="cd01189">
    <property type="entry name" value="INT_ICEBs1_C_like"/>
    <property type="match status" value="1"/>
</dbReference>
<dbReference type="PROSITE" id="PS51898">
    <property type="entry name" value="TYR_RECOMBINASE"/>
    <property type="match status" value="1"/>
</dbReference>
<organism evidence="7 8">
    <name type="scientific">Geodermatophilus normandii</name>
    <dbReference type="NCBI Taxonomy" id="1137989"/>
    <lineage>
        <taxon>Bacteria</taxon>
        <taxon>Bacillati</taxon>
        <taxon>Actinomycetota</taxon>
        <taxon>Actinomycetes</taxon>
        <taxon>Geodermatophilales</taxon>
        <taxon>Geodermatophilaceae</taxon>
        <taxon>Geodermatophilus</taxon>
    </lineage>
</organism>
<reference evidence="7 8" key="1">
    <citation type="submission" date="2019-12" db="EMBL/GenBank/DDBJ databases">
        <title>WGS of CPCC 203550 I12A-02606.</title>
        <authorList>
            <person name="Jiang Z."/>
        </authorList>
    </citation>
    <scope>NUCLEOTIDE SEQUENCE [LARGE SCALE GENOMIC DNA]</scope>
    <source>
        <strain evidence="7 8">I12A-02606</strain>
    </source>
</reference>